<dbReference type="AlphaFoldDB" id="X6L8C0"/>
<protein>
    <submittedName>
        <fullName evidence="2">Uncharacterized protein</fullName>
    </submittedName>
</protein>
<keyword evidence="3" id="KW-1185">Reference proteome</keyword>
<proteinExistence type="predicted"/>
<gene>
    <name evidence="2" type="ORF">RFI_39293</name>
</gene>
<feature type="coiled-coil region" evidence="1">
    <location>
        <begin position="21"/>
        <end position="55"/>
    </location>
</feature>
<dbReference type="Proteomes" id="UP000023152">
    <property type="component" value="Unassembled WGS sequence"/>
</dbReference>
<comment type="caution">
    <text evidence="2">The sequence shown here is derived from an EMBL/GenBank/DDBJ whole genome shotgun (WGS) entry which is preliminary data.</text>
</comment>
<accession>X6L8C0</accession>
<evidence type="ECO:0000313" key="2">
    <source>
        <dbReference type="EMBL" id="ETN98217.1"/>
    </source>
</evidence>
<organism evidence="2 3">
    <name type="scientific">Reticulomyxa filosa</name>
    <dbReference type="NCBI Taxonomy" id="46433"/>
    <lineage>
        <taxon>Eukaryota</taxon>
        <taxon>Sar</taxon>
        <taxon>Rhizaria</taxon>
        <taxon>Retaria</taxon>
        <taxon>Foraminifera</taxon>
        <taxon>Monothalamids</taxon>
        <taxon>Reticulomyxidae</taxon>
        <taxon>Reticulomyxa</taxon>
    </lineage>
</organism>
<dbReference type="EMBL" id="ASPP01047332">
    <property type="protein sequence ID" value="ETN98217.1"/>
    <property type="molecule type" value="Genomic_DNA"/>
</dbReference>
<evidence type="ECO:0000256" key="1">
    <source>
        <dbReference type="SAM" id="Coils"/>
    </source>
</evidence>
<keyword evidence="1" id="KW-0175">Coiled coil</keyword>
<sequence length="102" mass="11997">DEVNHLKAEKEIYEKKQSEAISKMNNDNKLLKQQLDNVFIEIKQLKKEIQSKNIQICHYEKDKKENNSDNQLLHSNSPSKFNFDLFRSSSKLINTFTGHTKS</sequence>
<evidence type="ECO:0000313" key="3">
    <source>
        <dbReference type="Proteomes" id="UP000023152"/>
    </source>
</evidence>
<name>X6L8C0_RETFI</name>
<feature type="non-terminal residue" evidence="2">
    <location>
        <position position="102"/>
    </location>
</feature>
<reference evidence="2 3" key="1">
    <citation type="journal article" date="2013" name="Curr. Biol.">
        <title>The Genome of the Foraminiferan Reticulomyxa filosa.</title>
        <authorList>
            <person name="Glockner G."/>
            <person name="Hulsmann N."/>
            <person name="Schleicher M."/>
            <person name="Noegel A.A."/>
            <person name="Eichinger L."/>
            <person name="Gallinger C."/>
            <person name="Pawlowski J."/>
            <person name="Sierra R."/>
            <person name="Euteneuer U."/>
            <person name="Pillet L."/>
            <person name="Moustafa A."/>
            <person name="Platzer M."/>
            <person name="Groth M."/>
            <person name="Szafranski K."/>
            <person name="Schliwa M."/>
        </authorList>
    </citation>
    <scope>NUCLEOTIDE SEQUENCE [LARGE SCALE GENOMIC DNA]</scope>
</reference>
<feature type="non-terminal residue" evidence="2">
    <location>
        <position position="1"/>
    </location>
</feature>